<evidence type="ECO:0000259" key="4">
    <source>
        <dbReference type="PROSITE" id="PS50089"/>
    </source>
</evidence>
<dbReference type="Gene3D" id="3.30.40.10">
    <property type="entry name" value="Zinc/RING finger domain, C3HC4 (zinc finger)"/>
    <property type="match status" value="2"/>
</dbReference>
<sequence>MGLEVNRIVNSNESSIDLITCLICHDILWKPLTCEICENSFCNDCITLWLEKHPSICPNICDYKQRQRPPLLLVQLLSKLQVICKNHHTGCKDVLSYESLEQHEHQCDFQMEQCTGCSKAMLKKERNIHEKLCDQIELQCHVCQVKYRRVTGHNEVKCLQNCLVEQQIKTQLLEENDRKQKIRLAELEMKLTTLENLNKRRIIQFDDLVPNSGQQQTGFISYNYANLKWTNFDYLHISCAVAQKKSTLSTIGLHQNGSLHINAFTHGQQYVASCPLTRRVFSAISNSNGTFNIHSFYANTMDPWSEIVIKGLIDNYELYKKTVFLTNNTTEIILEWLNIDQIQFHAGQSQEYGCPQMRISRLVLT</sequence>
<dbReference type="SUPFAM" id="SSF57850">
    <property type="entry name" value="RING/U-box"/>
    <property type="match status" value="1"/>
</dbReference>
<evidence type="ECO:0000256" key="1">
    <source>
        <dbReference type="ARBA" id="ARBA00022771"/>
    </source>
</evidence>
<evidence type="ECO:0000256" key="3">
    <source>
        <dbReference type="PROSITE-ProRule" id="PRU00175"/>
    </source>
</evidence>
<reference evidence="6" key="1">
    <citation type="submission" date="2021-02" db="EMBL/GenBank/DDBJ databases">
        <authorList>
            <person name="Nowell W R."/>
        </authorList>
    </citation>
    <scope>NUCLEOTIDE SEQUENCE</scope>
</reference>
<keyword evidence="1 3" id="KW-0863">Zinc-finger</keyword>
<keyword evidence="2" id="KW-0862">Zinc</keyword>
<organism evidence="6 7">
    <name type="scientific">Adineta steineri</name>
    <dbReference type="NCBI Taxonomy" id="433720"/>
    <lineage>
        <taxon>Eukaryota</taxon>
        <taxon>Metazoa</taxon>
        <taxon>Spiralia</taxon>
        <taxon>Gnathifera</taxon>
        <taxon>Rotifera</taxon>
        <taxon>Eurotatoria</taxon>
        <taxon>Bdelloidea</taxon>
        <taxon>Adinetida</taxon>
        <taxon>Adinetidae</taxon>
        <taxon>Adineta</taxon>
    </lineage>
</organism>
<keyword evidence="1 3" id="KW-0479">Metal-binding</keyword>
<evidence type="ECO:0000256" key="2">
    <source>
        <dbReference type="ARBA" id="ARBA00022833"/>
    </source>
</evidence>
<evidence type="ECO:0000313" key="5">
    <source>
        <dbReference type="EMBL" id="CAF1039579.1"/>
    </source>
</evidence>
<dbReference type="PANTHER" id="PTHR10131:SF94">
    <property type="entry name" value="TNF RECEPTOR-ASSOCIATED FACTOR 4"/>
    <property type="match status" value="1"/>
</dbReference>
<name>A0A818IGU7_9BILA</name>
<dbReference type="Proteomes" id="UP000663868">
    <property type="component" value="Unassembled WGS sequence"/>
</dbReference>
<protein>
    <recommendedName>
        <fullName evidence="4">RING-type domain-containing protein</fullName>
    </recommendedName>
</protein>
<dbReference type="InterPro" id="IPR001841">
    <property type="entry name" value="Znf_RING"/>
</dbReference>
<dbReference type="Proteomes" id="UP000663860">
    <property type="component" value="Unassembled WGS sequence"/>
</dbReference>
<feature type="domain" description="RING-type" evidence="4">
    <location>
        <begin position="21"/>
        <end position="58"/>
    </location>
</feature>
<accession>A0A818IGU7</accession>
<dbReference type="EMBL" id="CAJNOE010000199">
    <property type="protein sequence ID" value="CAF1039579.1"/>
    <property type="molecule type" value="Genomic_DNA"/>
</dbReference>
<dbReference type="AlphaFoldDB" id="A0A818IGU7"/>
<dbReference type="SUPFAM" id="SSF49599">
    <property type="entry name" value="TRAF domain-like"/>
    <property type="match status" value="1"/>
</dbReference>
<dbReference type="PROSITE" id="PS50089">
    <property type="entry name" value="ZF_RING_2"/>
    <property type="match status" value="1"/>
</dbReference>
<dbReference type="EMBL" id="CAJOBB010000034">
    <property type="protein sequence ID" value="CAF3523202.1"/>
    <property type="molecule type" value="Genomic_DNA"/>
</dbReference>
<evidence type="ECO:0000313" key="6">
    <source>
        <dbReference type="EMBL" id="CAF3523202.1"/>
    </source>
</evidence>
<gene>
    <name evidence="5" type="ORF">IZO911_LOCUS19714</name>
    <name evidence="6" type="ORF">KXQ929_LOCUS1274</name>
</gene>
<dbReference type="GO" id="GO:0008270">
    <property type="term" value="F:zinc ion binding"/>
    <property type="evidence" value="ECO:0007669"/>
    <property type="project" value="UniProtKB-KW"/>
</dbReference>
<evidence type="ECO:0000313" key="7">
    <source>
        <dbReference type="Proteomes" id="UP000663868"/>
    </source>
</evidence>
<dbReference type="PANTHER" id="PTHR10131">
    <property type="entry name" value="TNF RECEPTOR ASSOCIATED FACTOR"/>
    <property type="match status" value="1"/>
</dbReference>
<comment type="caution">
    <text evidence="6">The sequence shown here is derived from an EMBL/GenBank/DDBJ whole genome shotgun (WGS) entry which is preliminary data.</text>
</comment>
<dbReference type="InterPro" id="IPR013083">
    <property type="entry name" value="Znf_RING/FYVE/PHD"/>
</dbReference>
<proteinExistence type="predicted"/>